<evidence type="ECO:0000256" key="2">
    <source>
        <dbReference type="ARBA" id="ARBA00019671"/>
    </source>
</evidence>
<dbReference type="KEGG" id="dpx:DAPPUDRAFT_114040"/>
<dbReference type="PROSITE" id="PS50835">
    <property type="entry name" value="IG_LIKE"/>
    <property type="match status" value="2"/>
</dbReference>
<evidence type="ECO:0000256" key="3">
    <source>
        <dbReference type="SAM" id="Phobius"/>
    </source>
</evidence>
<dbReference type="SMART" id="SM00408">
    <property type="entry name" value="IGc2"/>
    <property type="match status" value="2"/>
</dbReference>
<dbReference type="HOGENOM" id="CLU_422282_0_0_1"/>
<dbReference type="Proteomes" id="UP000000305">
    <property type="component" value="Unassembled WGS sequence"/>
</dbReference>
<dbReference type="AlphaFoldDB" id="E9HGU6"/>
<organism evidence="5 6">
    <name type="scientific">Daphnia pulex</name>
    <name type="common">Water flea</name>
    <dbReference type="NCBI Taxonomy" id="6669"/>
    <lineage>
        <taxon>Eukaryota</taxon>
        <taxon>Metazoa</taxon>
        <taxon>Ecdysozoa</taxon>
        <taxon>Arthropoda</taxon>
        <taxon>Crustacea</taxon>
        <taxon>Branchiopoda</taxon>
        <taxon>Diplostraca</taxon>
        <taxon>Cladocera</taxon>
        <taxon>Anomopoda</taxon>
        <taxon>Daphniidae</taxon>
        <taxon>Daphnia</taxon>
    </lineage>
</organism>
<dbReference type="PIRSF" id="PIRSF000615">
    <property type="entry name" value="TyrPK_CSF1-R"/>
    <property type="match status" value="1"/>
</dbReference>
<evidence type="ECO:0000256" key="1">
    <source>
        <dbReference type="ARBA" id="ARBA00011360"/>
    </source>
</evidence>
<dbReference type="Gene3D" id="2.60.40.10">
    <property type="entry name" value="Immunoglobulins"/>
    <property type="match status" value="2"/>
</dbReference>
<feature type="domain" description="Ig-like" evidence="4">
    <location>
        <begin position="485"/>
        <end position="562"/>
    </location>
</feature>
<dbReference type="EMBL" id="GL732643">
    <property type="protein sequence ID" value="EFX69022.1"/>
    <property type="molecule type" value="Genomic_DNA"/>
</dbReference>
<keyword evidence="6" id="KW-1185">Reference proteome</keyword>
<feature type="domain" description="Ig-like" evidence="4">
    <location>
        <begin position="142"/>
        <end position="229"/>
    </location>
</feature>
<dbReference type="OrthoDB" id="3256376at2759"/>
<reference evidence="5 6" key="1">
    <citation type="journal article" date="2011" name="Science">
        <title>The ecoresponsive genome of Daphnia pulex.</title>
        <authorList>
            <person name="Colbourne J.K."/>
            <person name="Pfrender M.E."/>
            <person name="Gilbert D."/>
            <person name="Thomas W.K."/>
            <person name="Tucker A."/>
            <person name="Oakley T.H."/>
            <person name="Tokishita S."/>
            <person name="Aerts A."/>
            <person name="Arnold G.J."/>
            <person name="Basu M.K."/>
            <person name="Bauer D.J."/>
            <person name="Caceres C.E."/>
            <person name="Carmel L."/>
            <person name="Casola C."/>
            <person name="Choi J.H."/>
            <person name="Detter J.C."/>
            <person name="Dong Q."/>
            <person name="Dusheyko S."/>
            <person name="Eads B.D."/>
            <person name="Frohlich T."/>
            <person name="Geiler-Samerotte K.A."/>
            <person name="Gerlach D."/>
            <person name="Hatcher P."/>
            <person name="Jogdeo S."/>
            <person name="Krijgsveld J."/>
            <person name="Kriventseva E.V."/>
            <person name="Kultz D."/>
            <person name="Laforsch C."/>
            <person name="Lindquist E."/>
            <person name="Lopez J."/>
            <person name="Manak J.R."/>
            <person name="Muller J."/>
            <person name="Pangilinan J."/>
            <person name="Patwardhan R.P."/>
            <person name="Pitluck S."/>
            <person name="Pritham E.J."/>
            <person name="Rechtsteiner A."/>
            <person name="Rho M."/>
            <person name="Rogozin I.B."/>
            <person name="Sakarya O."/>
            <person name="Salamov A."/>
            <person name="Schaack S."/>
            <person name="Shapiro H."/>
            <person name="Shiga Y."/>
            <person name="Skalitzky C."/>
            <person name="Smith Z."/>
            <person name="Souvorov A."/>
            <person name="Sung W."/>
            <person name="Tang Z."/>
            <person name="Tsuchiya D."/>
            <person name="Tu H."/>
            <person name="Vos H."/>
            <person name="Wang M."/>
            <person name="Wolf Y.I."/>
            <person name="Yamagata H."/>
            <person name="Yamada T."/>
            <person name="Ye Y."/>
            <person name="Shaw J.R."/>
            <person name="Andrews J."/>
            <person name="Crease T.J."/>
            <person name="Tang H."/>
            <person name="Lucas S.M."/>
            <person name="Robertson H.M."/>
            <person name="Bork P."/>
            <person name="Koonin E.V."/>
            <person name="Zdobnov E.M."/>
            <person name="Grigoriev I.V."/>
            <person name="Lynch M."/>
            <person name="Boore J.L."/>
        </authorList>
    </citation>
    <scope>NUCLEOTIDE SEQUENCE [LARGE SCALE GENOMIC DNA]</scope>
</reference>
<evidence type="ECO:0000259" key="4">
    <source>
        <dbReference type="PROSITE" id="PS50835"/>
    </source>
</evidence>
<dbReference type="InterPro" id="IPR013783">
    <property type="entry name" value="Ig-like_fold"/>
</dbReference>
<dbReference type="SMART" id="SM00409">
    <property type="entry name" value="IG"/>
    <property type="match status" value="2"/>
</dbReference>
<sequence>MAQRQLTSCSTKCTSGSIDFLRWISGPCYKDLQHVRISQWSRVCLAICAIVYWKATYLKAMSSPAYKSAVCRPSTHQQVYLLPVLCATAASNLRDITRNFCVSPFLHYMESSREFLGSHNMMYKLVYLLMAIGQSLGEKRSESLVIFPEGSRQVVRQGANLTITCTYGYQDDAGEKLNDITWILPDALSWQDVNGRLGNTFDRNHTHMTSTLTLENLRTKDTGYFTCNVYSALHYESYRQKQYVYVYNFVIIDDNAEEYSSKQGDSIQIPCRPTHPNVTFHLIRNSQITAKGYIWERSENLLSDPDSKWNLDPERGLSLRDTTISDTGQYQCIGTMNNFSDWEYFQIYVKGIELVRIGDADDPLEGSNITLICRTHVQREFASPPEWAYQLIDVTGETLKVIDGTNTDEESPINAGYYDDLDSHHQSSKAVFYSRERTWRYYESRQELIDVALNTNITFQCKANKDKEIMFKKISFRVKEMNNDPVLNFIHLDKSRPKNLTCVISLQRNKMLWFKDDKEYPGRVYSSGNVSILPLNGIANEIGVYSCRWNNSLGQSRFRNFTVFLGNSNGLTNATAIPLSANLVALIVIIGIGIKLYLDKKRQVFPRAKKLLEGNVNPPVSQQLSMEDQIEALPYDKRWEFPKHRLTLG</sequence>
<dbReference type="PANTHER" id="PTHR15360:SF4">
    <property type="entry name" value="PROTEIN KINASE DOMAIN-CONTAINING PROTEIN"/>
    <property type="match status" value="1"/>
</dbReference>
<dbReference type="InterPro" id="IPR007110">
    <property type="entry name" value="Ig-like_dom"/>
</dbReference>
<evidence type="ECO:0000313" key="6">
    <source>
        <dbReference type="Proteomes" id="UP000000305"/>
    </source>
</evidence>
<dbReference type="SUPFAM" id="SSF48726">
    <property type="entry name" value="Immunoglobulin"/>
    <property type="match status" value="3"/>
</dbReference>
<dbReference type="InterPro" id="IPR042495">
    <property type="entry name" value="PDGFRL"/>
</dbReference>
<dbReference type="InterPro" id="IPR003599">
    <property type="entry name" value="Ig_sub"/>
</dbReference>
<dbReference type="PANTHER" id="PTHR15360">
    <property type="entry name" value="PLATELET-DERIVED GROWTH FACTOR RECEPTOR LIKE"/>
    <property type="match status" value="1"/>
</dbReference>
<dbReference type="GO" id="GO:0005886">
    <property type="term" value="C:plasma membrane"/>
    <property type="evidence" value="ECO:0000318"/>
    <property type="project" value="GO_Central"/>
</dbReference>
<gene>
    <name evidence="5" type="ORF">DAPPUDRAFT_114040</name>
</gene>
<evidence type="ECO:0000313" key="5">
    <source>
        <dbReference type="EMBL" id="EFX69022.1"/>
    </source>
</evidence>
<feature type="transmembrane region" description="Helical" evidence="3">
    <location>
        <begin position="579"/>
        <end position="598"/>
    </location>
</feature>
<comment type="subunit">
    <text evidence="1">Forms a complex composed of PDGFRL, TNK2 and GRB2.</text>
</comment>
<dbReference type="InterPro" id="IPR003598">
    <property type="entry name" value="Ig_sub2"/>
</dbReference>
<keyword evidence="3" id="KW-1133">Transmembrane helix</keyword>
<name>E9HGU6_DAPPU</name>
<dbReference type="PhylomeDB" id="E9HGU6"/>
<dbReference type="InterPro" id="IPR013151">
    <property type="entry name" value="Immunoglobulin_dom"/>
</dbReference>
<dbReference type="Pfam" id="PF00047">
    <property type="entry name" value="ig"/>
    <property type="match status" value="1"/>
</dbReference>
<dbReference type="InterPro" id="IPR036179">
    <property type="entry name" value="Ig-like_dom_sf"/>
</dbReference>
<proteinExistence type="predicted"/>
<dbReference type="InParanoid" id="E9HGU6"/>
<keyword evidence="3" id="KW-0472">Membrane</keyword>
<keyword evidence="3" id="KW-0812">Transmembrane</keyword>
<accession>E9HGU6</accession>
<protein>
    <recommendedName>
        <fullName evidence="2">Platelet-derived growth factor receptor-like protein</fullName>
    </recommendedName>
</protein>